<dbReference type="InterPro" id="IPR036291">
    <property type="entry name" value="NAD(P)-bd_dom_sf"/>
</dbReference>
<dbReference type="Gene3D" id="3.40.50.720">
    <property type="entry name" value="NAD(P)-binding Rossmann-like Domain"/>
    <property type="match status" value="1"/>
</dbReference>
<reference evidence="3 4" key="1">
    <citation type="journal article" date="2017" name="Gene Rep">
        <title>The ribosomal RNA operon (rrn) of Campylobacter concisus supports molecular typing to genomospecies level.</title>
        <authorList>
            <person name="Huq M."/>
            <person name="Van T.T.H."/>
            <person name="Gurtler V."/>
            <person name="Elshagmani E."/>
            <person name="Allemailem K.S."/>
            <person name="Smooker P.M."/>
            <person name="Istivan T.S."/>
        </authorList>
    </citation>
    <scope>NUCLEOTIDE SEQUENCE [LARGE SCALE GENOMIC DNA]</scope>
    <source>
        <strain evidence="3 4">RCH 26</strain>
    </source>
</reference>
<evidence type="ECO:0000256" key="1">
    <source>
        <dbReference type="ARBA" id="ARBA00007637"/>
    </source>
</evidence>
<dbReference type="EMBL" id="LVWL01000004">
    <property type="protein sequence ID" value="ORI09851.1"/>
    <property type="molecule type" value="Genomic_DNA"/>
</dbReference>
<proteinExistence type="inferred from homology"/>
<evidence type="ECO:0000259" key="2">
    <source>
        <dbReference type="Pfam" id="PF01370"/>
    </source>
</evidence>
<dbReference type="SUPFAM" id="SSF51735">
    <property type="entry name" value="NAD(P)-binding Rossmann-fold domains"/>
    <property type="match status" value="1"/>
</dbReference>
<protein>
    <recommendedName>
        <fullName evidence="2">NAD-dependent epimerase/dehydratase domain-containing protein</fullName>
    </recommendedName>
</protein>
<dbReference type="PANTHER" id="PTHR43000">
    <property type="entry name" value="DTDP-D-GLUCOSE 4,6-DEHYDRATASE-RELATED"/>
    <property type="match status" value="1"/>
</dbReference>
<gene>
    <name evidence="3" type="ORF">A3835_09040</name>
</gene>
<feature type="domain" description="NAD-dependent epimerase/dehydratase" evidence="2">
    <location>
        <begin position="3"/>
        <end position="229"/>
    </location>
</feature>
<dbReference type="CDD" id="cd08946">
    <property type="entry name" value="SDR_e"/>
    <property type="match status" value="1"/>
</dbReference>
<dbReference type="AlphaFoldDB" id="A0A1X0U528"/>
<dbReference type="Pfam" id="PF01370">
    <property type="entry name" value="Epimerase"/>
    <property type="match status" value="1"/>
</dbReference>
<comment type="similarity">
    <text evidence="1">Belongs to the NAD(P)-dependent epimerase/dehydratase family.</text>
</comment>
<sequence>MNILITGSGGFIGSNLINNLKNEYFILELYNGLEYSFNENKIVCNMQSEEHVEKLLNEDIKIDVIIHAASVLATKDNVRDLSLFYDNIKIYENLLLIVNKFKPKKLINFSSIAVYPNRDGIFSEISEIRPSENAECLYGLSKFCGENILDFYLKNKDIKVIHLRLSQVYGPGMREDRIVKLMEKELKETNKITVFGMGKRASNFINIDTLIEKIRIVLNYNSSDIFNIGEENISYKTLAERIIQQYGNKDSVVKLTKVGISSNVIIDCSKEMEVLV</sequence>
<evidence type="ECO:0000313" key="4">
    <source>
        <dbReference type="Proteomes" id="UP000192671"/>
    </source>
</evidence>
<dbReference type="Proteomes" id="UP000192671">
    <property type="component" value="Unassembled WGS sequence"/>
</dbReference>
<accession>A0A1X0U528</accession>
<organism evidence="3 4">
    <name type="scientific">Campylobacter concisus</name>
    <dbReference type="NCBI Taxonomy" id="199"/>
    <lineage>
        <taxon>Bacteria</taxon>
        <taxon>Pseudomonadati</taxon>
        <taxon>Campylobacterota</taxon>
        <taxon>Epsilonproteobacteria</taxon>
        <taxon>Campylobacterales</taxon>
        <taxon>Campylobacteraceae</taxon>
        <taxon>Campylobacter</taxon>
    </lineage>
</organism>
<dbReference type="InterPro" id="IPR001509">
    <property type="entry name" value="Epimerase_deHydtase"/>
</dbReference>
<evidence type="ECO:0000313" key="3">
    <source>
        <dbReference type="EMBL" id="ORI09851.1"/>
    </source>
</evidence>
<name>A0A1X0U528_9BACT</name>
<comment type="caution">
    <text evidence="3">The sequence shown here is derived from an EMBL/GenBank/DDBJ whole genome shotgun (WGS) entry which is preliminary data.</text>
</comment>